<organism evidence="1 2">
    <name type="scientific">Moschus moschiferus</name>
    <name type="common">Siberian musk deer</name>
    <name type="synonym">Moschus sibiricus</name>
    <dbReference type="NCBI Taxonomy" id="68415"/>
    <lineage>
        <taxon>Eukaryota</taxon>
        <taxon>Metazoa</taxon>
        <taxon>Chordata</taxon>
        <taxon>Craniata</taxon>
        <taxon>Vertebrata</taxon>
        <taxon>Euteleostomi</taxon>
        <taxon>Mammalia</taxon>
        <taxon>Eutheria</taxon>
        <taxon>Laurasiatheria</taxon>
        <taxon>Artiodactyla</taxon>
        <taxon>Ruminantia</taxon>
        <taxon>Pecora</taxon>
        <taxon>Moschidae</taxon>
        <taxon>Moschus</taxon>
    </lineage>
</organism>
<keyword evidence="2" id="KW-1185">Reference proteome</keyword>
<reference evidence="1" key="1">
    <citation type="submission" date="2025-08" db="UniProtKB">
        <authorList>
            <consortium name="Ensembl"/>
        </authorList>
    </citation>
    <scope>IDENTIFICATION</scope>
</reference>
<evidence type="ECO:0000313" key="2">
    <source>
        <dbReference type="Proteomes" id="UP000694544"/>
    </source>
</evidence>
<reference evidence="1" key="2">
    <citation type="submission" date="2025-09" db="UniProtKB">
        <authorList>
            <consortium name="Ensembl"/>
        </authorList>
    </citation>
    <scope>IDENTIFICATION</scope>
</reference>
<name>A0A8C6FK76_MOSMO</name>
<dbReference type="AlphaFoldDB" id="A0A8C6FK76"/>
<sequence>MGLDGEGNGKPLQYSCLENPMDGRYHCAKSRCWQTLLEILRGNCSLVFPHCLSSLACGCITPTSDSIITSLMLTFLSLFDEDPCDYTGAPI</sequence>
<evidence type="ECO:0000313" key="1">
    <source>
        <dbReference type="Ensembl" id="ENSMMSP00000011510.1"/>
    </source>
</evidence>
<proteinExistence type="predicted"/>
<dbReference type="Proteomes" id="UP000694544">
    <property type="component" value="Unplaced"/>
</dbReference>
<protein>
    <submittedName>
        <fullName evidence="1">Uncharacterized protein</fullName>
    </submittedName>
</protein>
<dbReference type="Ensembl" id="ENSMMST00000012702.1">
    <property type="protein sequence ID" value="ENSMMSP00000011510.1"/>
    <property type="gene ID" value="ENSMMSG00000008820.1"/>
</dbReference>
<accession>A0A8C6FK76</accession>